<dbReference type="RefSeq" id="WP_168084793.1">
    <property type="nucleotide sequence ID" value="NZ_JAAVJI010000009.1"/>
</dbReference>
<reference evidence="1 2" key="1">
    <citation type="submission" date="2020-03" db="EMBL/GenBank/DDBJ databases">
        <authorList>
            <person name="Wang L."/>
            <person name="He N."/>
            <person name="Li Y."/>
            <person name="Fang Y."/>
            <person name="Zhang F."/>
        </authorList>
    </citation>
    <scope>NUCLEOTIDE SEQUENCE [LARGE SCALE GENOMIC DNA]</scope>
    <source>
        <strain evidence="2">hsmgli-8</strain>
    </source>
</reference>
<evidence type="ECO:0000313" key="2">
    <source>
        <dbReference type="Proteomes" id="UP000746535"/>
    </source>
</evidence>
<evidence type="ECO:0000313" key="1">
    <source>
        <dbReference type="EMBL" id="NJP02206.1"/>
    </source>
</evidence>
<comment type="caution">
    <text evidence="1">The sequence shown here is derived from an EMBL/GenBank/DDBJ whole genome shotgun (WGS) entry which is preliminary data.</text>
</comment>
<accession>A0ABX0YFK5</accession>
<name>A0ABX0YFK5_9PSED</name>
<organism evidence="1 2">
    <name type="scientific">Pseudomonas quercus</name>
    <dbReference type="NCBI Taxonomy" id="2722792"/>
    <lineage>
        <taxon>Bacteria</taxon>
        <taxon>Pseudomonadati</taxon>
        <taxon>Pseudomonadota</taxon>
        <taxon>Gammaproteobacteria</taxon>
        <taxon>Pseudomonadales</taxon>
        <taxon>Pseudomonadaceae</taxon>
        <taxon>Pseudomonas</taxon>
    </lineage>
</organism>
<protein>
    <submittedName>
        <fullName evidence="1">Transcriptional regulator</fullName>
    </submittedName>
</protein>
<proteinExistence type="predicted"/>
<gene>
    <name evidence="1" type="ORF">HBH25_15255</name>
</gene>
<dbReference type="EMBL" id="JAAVJI010000009">
    <property type="protein sequence ID" value="NJP02206.1"/>
    <property type="molecule type" value="Genomic_DNA"/>
</dbReference>
<sequence length="125" mass="13580">MPTYNWDLIERLLHKVQATAGERFDAHGHAEELARTQAAEGAQPEALDTLKAAATQYEALLQERGFIEAGTGQGYQLTTNGARLLALLDSSIPDSEHPRDVLNEQDDALDPLTFVELAAKAQVAP</sequence>
<dbReference type="Proteomes" id="UP000746535">
    <property type="component" value="Unassembled WGS sequence"/>
</dbReference>
<keyword evidence="2" id="KW-1185">Reference proteome</keyword>